<dbReference type="PANTHER" id="PTHR45877">
    <property type="entry name" value="E3 UBIQUITIN-PROTEIN LIGASE SIAH2"/>
    <property type="match status" value="1"/>
</dbReference>
<dbReference type="InterPro" id="IPR004162">
    <property type="entry name" value="SINA-like_animal"/>
</dbReference>
<dbReference type="GO" id="GO:0030154">
    <property type="term" value="P:cell differentiation"/>
    <property type="evidence" value="ECO:0007669"/>
    <property type="project" value="UniProtKB-ARBA"/>
</dbReference>
<evidence type="ECO:0000256" key="5">
    <source>
        <dbReference type="ARBA" id="ARBA00022723"/>
    </source>
</evidence>
<dbReference type="GO" id="GO:0061630">
    <property type="term" value="F:ubiquitin protein ligase activity"/>
    <property type="evidence" value="ECO:0007669"/>
    <property type="project" value="UniProtKB-EC"/>
</dbReference>
<dbReference type="AlphaFoldDB" id="A0AAV7K058"/>
<evidence type="ECO:0000256" key="9">
    <source>
        <dbReference type="PROSITE-ProRule" id="PRU00455"/>
    </source>
</evidence>
<dbReference type="InterPro" id="IPR013083">
    <property type="entry name" value="Znf_RING/FYVE/PHD"/>
</dbReference>
<dbReference type="Pfam" id="PF03145">
    <property type="entry name" value="Sina_TRAF"/>
    <property type="match status" value="1"/>
</dbReference>
<feature type="domain" description="RING-type" evidence="11">
    <location>
        <begin position="27"/>
        <end position="62"/>
    </location>
</feature>
<evidence type="ECO:0000259" key="12">
    <source>
        <dbReference type="PROSITE" id="PS51081"/>
    </source>
</evidence>
<keyword evidence="4" id="KW-0808">Transferase</keyword>
<evidence type="ECO:0000313" key="14">
    <source>
        <dbReference type="Proteomes" id="UP001165289"/>
    </source>
</evidence>
<comment type="domain">
    <text evidence="10">The RING-type zinc finger domain is essential for ubiquitin ligase activity.</text>
</comment>
<protein>
    <recommendedName>
        <fullName evidence="10">E3 ubiquitin-protein ligase</fullName>
        <ecNumber evidence="10">2.3.2.27</ecNumber>
    </recommendedName>
</protein>
<dbReference type="PROSITE" id="PS50089">
    <property type="entry name" value="ZF_RING_2"/>
    <property type="match status" value="1"/>
</dbReference>
<keyword evidence="14" id="KW-1185">Reference proteome</keyword>
<comment type="similarity">
    <text evidence="3 10">Belongs to the SINA (Seven in absentia) family.</text>
</comment>
<dbReference type="EC" id="2.3.2.27" evidence="10"/>
<dbReference type="GO" id="GO:0031624">
    <property type="term" value="F:ubiquitin conjugating enzyme binding"/>
    <property type="evidence" value="ECO:0007669"/>
    <property type="project" value="TreeGrafter"/>
</dbReference>
<evidence type="ECO:0000313" key="13">
    <source>
        <dbReference type="EMBL" id="KAI6654562.1"/>
    </source>
</evidence>
<evidence type="ECO:0000256" key="8">
    <source>
        <dbReference type="ARBA" id="ARBA00022833"/>
    </source>
</evidence>
<dbReference type="GO" id="GO:0043161">
    <property type="term" value="P:proteasome-mediated ubiquitin-dependent protein catabolic process"/>
    <property type="evidence" value="ECO:0007669"/>
    <property type="project" value="TreeGrafter"/>
</dbReference>
<keyword evidence="8 10" id="KW-0862">Zinc</keyword>
<evidence type="ECO:0000256" key="4">
    <source>
        <dbReference type="ARBA" id="ARBA00022679"/>
    </source>
</evidence>
<evidence type="ECO:0000256" key="1">
    <source>
        <dbReference type="ARBA" id="ARBA00000900"/>
    </source>
</evidence>
<dbReference type="PROSITE" id="PS51081">
    <property type="entry name" value="ZF_SIAH"/>
    <property type="match status" value="1"/>
</dbReference>
<dbReference type="EMBL" id="JAKMXF010000222">
    <property type="protein sequence ID" value="KAI6654562.1"/>
    <property type="molecule type" value="Genomic_DNA"/>
</dbReference>
<comment type="caution">
    <text evidence="13">The sequence shown here is derived from an EMBL/GenBank/DDBJ whole genome shotgun (WGS) entry which is preliminary data.</text>
</comment>
<dbReference type="GO" id="GO:0008270">
    <property type="term" value="F:zinc ion binding"/>
    <property type="evidence" value="ECO:0007669"/>
    <property type="project" value="UniProtKB-KW"/>
</dbReference>
<dbReference type="Gene3D" id="3.30.40.10">
    <property type="entry name" value="Zinc/RING finger domain, C3HC4 (zinc finger)"/>
    <property type="match status" value="2"/>
</dbReference>
<dbReference type="InterPro" id="IPR013010">
    <property type="entry name" value="Znf_SIAH"/>
</dbReference>
<dbReference type="InterPro" id="IPR008974">
    <property type="entry name" value="TRAF-like"/>
</dbReference>
<evidence type="ECO:0000256" key="2">
    <source>
        <dbReference type="ARBA" id="ARBA00004906"/>
    </source>
</evidence>
<evidence type="ECO:0000256" key="3">
    <source>
        <dbReference type="ARBA" id="ARBA00009119"/>
    </source>
</evidence>
<dbReference type="GO" id="GO:0005737">
    <property type="term" value="C:cytoplasm"/>
    <property type="evidence" value="ECO:0007669"/>
    <property type="project" value="InterPro"/>
</dbReference>
<dbReference type="Pfam" id="PF21361">
    <property type="entry name" value="Sina_ZnF"/>
    <property type="match status" value="1"/>
</dbReference>
<dbReference type="InterPro" id="IPR018121">
    <property type="entry name" value="7-in-absentia-prot_TRAF-dom"/>
</dbReference>
<keyword evidence="5 10" id="KW-0479">Metal-binding</keyword>
<keyword evidence="7 10" id="KW-0833">Ubl conjugation pathway</keyword>
<evidence type="ECO:0000256" key="6">
    <source>
        <dbReference type="ARBA" id="ARBA00022771"/>
    </source>
</evidence>
<comment type="domain">
    <text evidence="10">The SBD domain (substrate-binding domain) mediates the interaction with substrate proteins. It is related to the TRAF family.</text>
</comment>
<dbReference type="InterPro" id="IPR001841">
    <property type="entry name" value="Znf_RING"/>
</dbReference>
<comment type="function">
    <text evidence="10">E3 ubiquitin-protein ligase that mediates ubiquitination and subsequent proteasomal degradation of target proteins. E3 ubiquitin ligases accept ubiquitin from an E2 ubiquitin-conjugating enzyme in the form of a thioester and then directly transfers the ubiquitin to targeted substrates.</text>
</comment>
<organism evidence="13 14">
    <name type="scientific">Oopsacas minuta</name>
    <dbReference type="NCBI Taxonomy" id="111878"/>
    <lineage>
        <taxon>Eukaryota</taxon>
        <taxon>Metazoa</taxon>
        <taxon>Porifera</taxon>
        <taxon>Hexactinellida</taxon>
        <taxon>Hexasterophora</taxon>
        <taxon>Lyssacinosida</taxon>
        <taxon>Leucopsacidae</taxon>
        <taxon>Oopsacas</taxon>
    </lineage>
</organism>
<evidence type="ECO:0000256" key="10">
    <source>
        <dbReference type="RuleBase" id="RU201113"/>
    </source>
</evidence>
<accession>A0AAV7K058</accession>
<dbReference type="FunFam" id="2.60.210.10:FF:000002">
    <property type="entry name" value="E3 ubiquitin-protein ligase"/>
    <property type="match status" value="1"/>
</dbReference>
<gene>
    <name evidence="13" type="ORF">LOD99_958</name>
</gene>
<evidence type="ECO:0000256" key="7">
    <source>
        <dbReference type="ARBA" id="ARBA00022786"/>
    </source>
</evidence>
<keyword evidence="6 9" id="KW-0863">Zinc-finger</keyword>
<dbReference type="PANTHER" id="PTHR45877:SF2">
    <property type="entry name" value="E3 UBIQUITIN-PROTEIN LIGASE SINA-RELATED"/>
    <property type="match status" value="1"/>
</dbReference>
<proteinExistence type="inferred from homology"/>
<comment type="pathway">
    <text evidence="2 10">Protein modification; protein ubiquitination.</text>
</comment>
<dbReference type="FunFam" id="3.30.40.10:FF:000041">
    <property type="entry name" value="E3 ubiquitin-protein ligase SINAT3"/>
    <property type="match status" value="1"/>
</dbReference>
<dbReference type="Pfam" id="PF21362">
    <property type="entry name" value="Sina_RING"/>
    <property type="match status" value="1"/>
</dbReference>
<dbReference type="SUPFAM" id="SSF49599">
    <property type="entry name" value="TRAF domain-like"/>
    <property type="match status" value="1"/>
</dbReference>
<sequence length="273" mass="30564">MANNLSDNDTSAPGSQSPIHLTNLFECPVCYEYILPPILQCESGHLVCSKCHSKLGSCPSCRRPLGNVRNLAMEKVAEQVTFPCKYAFKGCLEKFFYSIKENHEDNCLFRPYHCPCPGTNCSWEGSVDEVLPHLKSSHTSITNLQGDDIVFLATDIDLPGAVDWVMMQSCFEHNFMLVLEKHERIEGYPQFFAVVLVIGSQAVANQFTYRLELAGNAKKLTWEAKPRSVRDGIHTIIQSCDCLVFEPSHAKHFDPGNGNLAMNVVISMKNFKV</sequence>
<reference evidence="13 14" key="1">
    <citation type="journal article" date="2023" name="BMC Biol.">
        <title>The compact genome of the sponge Oopsacas minuta (Hexactinellida) is lacking key metazoan core genes.</title>
        <authorList>
            <person name="Santini S."/>
            <person name="Schenkelaars Q."/>
            <person name="Jourda C."/>
            <person name="Duchesne M."/>
            <person name="Belahbib H."/>
            <person name="Rocher C."/>
            <person name="Selva M."/>
            <person name="Riesgo A."/>
            <person name="Vervoort M."/>
            <person name="Leys S.P."/>
            <person name="Kodjabachian L."/>
            <person name="Le Bivic A."/>
            <person name="Borchiellini C."/>
            <person name="Claverie J.M."/>
            <person name="Renard E."/>
        </authorList>
    </citation>
    <scope>NUCLEOTIDE SEQUENCE [LARGE SCALE GENOMIC DNA]</scope>
    <source>
        <strain evidence="13">SPO-2</strain>
    </source>
</reference>
<dbReference type="SUPFAM" id="SSF57850">
    <property type="entry name" value="RING/U-box"/>
    <property type="match status" value="1"/>
</dbReference>
<feature type="domain" description="SIAH-type" evidence="12">
    <location>
        <begin position="79"/>
        <end position="139"/>
    </location>
</feature>
<dbReference type="Gene3D" id="2.60.210.10">
    <property type="entry name" value="Apoptosis, Tumor Necrosis Factor Receptor Associated Protein 2, Chain A"/>
    <property type="match status" value="1"/>
</dbReference>
<dbReference type="InterPro" id="IPR049548">
    <property type="entry name" value="Sina-like_RING"/>
</dbReference>
<dbReference type="Proteomes" id="UP001165289">
    <property type="component" value="Unassembled WGS sequence"/>
</dbReference>
<name>A0AAV7K058_9METZ</name>
<evidence type="ECO:0000259" key="11">
    <source>
        <dbReference type="PROSITE" id="PS50089"/>
    </source>
</evidence>
<comment type="catalytic activity">
    <reaction evidence="1 10">
        <text>S-ubiquitinyl-[E2 ubiquitin-conjugating enzyme]-L-cysteine + [acceptor protein]-L-lysine = [E2 ubiquitin-conjugating enzyme]-L-cysteine + N(6)-ubiquitinyl-[acceptor protein]-L-lysine.</text>
        <dbReference type="EC" id="2.3.2.27"/>
    </reaction>
</comment>